<keyword evidence="1" id="KW-0378">Hydrolase</keyword>
<protein>
    <submittedName>
        <fullName evidence="3">SMP-30/gluconolactonase/LRE family protein</fullName>
    </submittedName>
</protein>
<reference evidence="4" key="1">
    <citation type="submission" date="2014-11" db="EMBL/GenBank/DDBJ databases">
        <title>Xylella fastidiosa Hib4 Genome Sequencing.</title>
        <authorList>
            <person name="Pierry P.M."/>
            <person name="da Silva A.M."/>
        </authorList>
    </citation>
    <scope>NUCLEOTIDE SEQUENCE [LARGE SCALE GENOMIC DNA]</scope>
    <source>
        <strain evidence="4">Hib4</strain>
    </source>
</reference>
<name>A0ABC8AGT8_XYLFS</name>
<evidence type="ECO:0000313" key="3">
    <source>
        <dbReference type="EMBL" id="ALR07730.2"/>
    </source>
</evidence>
<accession>A0ABC8AGT8</accession>
<dbReference type="PANTHER" id="PTHR47572">
    <property type="entry name" value="LIPOPROTEIN-RELATED"/>
    <property type="match status" value="1"/>
</dbReference>
<dbReference type="InterPro" id="IPR011042">
    <property type="entry name" value="6-blade_b-propeller_TolB-like"/>
</dbReference>
<dbReference type="SUPFAM" id="SSF63829">
    <property type="entry name" value="Calcium-dependent phosphotriesterase"/>
    <property type="match status" value="1"/>
</dbReference>
<dbReference type="AlphaFoldDB" id="A0ABC8AGT8"/>
<dbReference type="Gene3D" id="2.120.10.30">
    <property type="entry name" value="TolB, C-terminal domain"/>
    <property type="match status" value="1"/>
</dbReference>
<dbReference type="Proteomes" id="UP000196980">
    <property type="component" value="Chromosome"/>
</dbReference>
<dbReference type="InterPro" id="IPR051262">
    <property type="entry name" value="SMP-30/CGR1_Lactonase"/>
</dbReference>
<dbReference type="InterPro" id="IPR013658">
    <property type="entry name" value="SGL"/>
</dbReference>
<gene>
    <name evidence="3" type="ORF">XFHB_06585</name>
</gene>
<evidence type="ECO:0000259" key="2">
    <source>
        <dbReference type="Pfam" id="PF08450"/>
    </source>
</evidence>
<proteinExistence type="predicted"/>
<dbReference type="EMBL" id="CP009885">
    <property type="protein sequence ID" value="ALR07730.2"/>
    <property type="molecule type" value="Genomic_DNA"/>
</dbReference>
<organism evidence="3 4">
    <name type="scientific">Xylella fastidiosa</name>
    <dbReference type="NCBI Taxonomy" id="2371"/>
    <lineage>
        <taxon>Bacteria</taxon>
        <taxon>Pseudomonadati</taxon>
        <taxon>Pseudomonadota</taxon>
        <taxon>Gammaproteobacteria</taxon>
        <taxon>Lysobacterales</taxon>
        <taxon>Lysobacteraceae</taxon>
        <taxon>Xylella</taxon>
    </lineage>
</organism>
<dbReference type="KEGG" id="xfh:XFHB_06585"/>
<dbReference type="Pfam" id="PF08450">
    <property type="entry name" value="SGL"/>
    <property type="match status" value="1"/>
</dbReference>
<sequence>MVGASFALGAAAQQPAAAGLAYDAQTQSVVPIPPSERALQSTVADPWFKVSKDRMILEGAIFDRSGNLLFCDVSGGRVLRLTPDKQLSTVVHLDGLFPGGLAIHKDGRLFIAALTGTFDSGAILAVNLDGSGLQTIIPVVAGYAPNDLVFDAAGGFYFTDFKGTSTEPKGGVYYVSPDFQTIKPVLPHLAQANGVALSPDGKSLWATEFGRNLLHRVQLADATTIAPIGSAIAYRFVGPAPDSMRVDADGNVYVALYGQGRVMAFNRNGIPIGQVLLPGRDSGHNLASTSLAIDPNRNDLYAVSNDGDGGQGATVFRAKVFSKGLPPVRPQ</sequence>
<dbReference type="GO" id="GO:0016787">
    <property type="term" value="F:hydrolase activity"/>
    <property type="evidence" value="ECO:0007669"/>
    <property type="project" value="UniProtKB-KW"/>
</dbReference>
<evidence type="ECO:0000313" key="4">
    <source>
        <dbReference type="Proteomes" id="UP000196980"/>
    </source>
</evidence>
<dbReference type="PANTHER" id="PTHR47572:SF4">
    <property type="entry name" value="LACTONASE DRP35"/>
    <property type="match status" value="1"/>
</dbReference>
<feature type="domain" description="SMP-30/Gluconolactonase/LRE-like region" evidence="2">
    <location>
        <begin position="58"/>
        <end position="280"/>
    </location>
</feature>
<evidence type="ECO:0000256" key="1">
    <source>
        <dbReference type="ARBA" id="ARBA00022801"/>
    </source>
</evidence>